<dbReference type="Proteomes" id="UP000326950">
    <property type="component" value="Unassembled WGS sequence"/>
</dbReference>
<dbReference type="PANTHER" id="PTHR12363:SF33">
    <property type="entry name" value="IMPORTIN-13"/>
    <property type="match status" value="1"/>
</dbReference>
<keyword evidence="5" id="KW-0539">Nucleus</keyword>
<dbReference type="Pfam" id="PF03810">
    <property type="entry name" value="IBN_N"/>
    <property type="match status" value="1"/>
</dbReference>
<dbReference type="Pfam" id="PF10544">
    <property type="entry name" value="T5orf172"/>
    <property type="match status" value="1"/>
</dbReference>
<dbReference type="GO" id="GO:0006606">
    <property type="term" value="P:protein import into nucleus"/>
    <property type="evidence" value="ECO:0007669"/>
    <property type="project" value="TreeGrafter"/>
</dbReference>
<dbReference type="EMBL" id="ML738638">
    <property type="protein sequence ID" value="KAE8161694.1"/>
    <property type="molecule type" value="Genomic_DNA"/>
</dbReference>
<reference evidence="8 9" key="1">
    <citation type="submission" date="2019-04" db="EMBL/GenBank/DDBJ databases">
        <title>Friends and foes A comparative genomics study of 23 Aspergillus species from section Flavi.</title>
        <authorList>
            <consortium name="DOE Joint Genome Institute"/>
            <person name="Kjaerbolling I."/>
            <person name="Vesth T."/>
            <person name="Frisvad J.C."/>
            <person name="Nybo J.L."/>
            <person name="Theobald S."/>
            <person name="Kildgaard S."/>
            <person name="Isbrandt T."/>
            <person name="Kuo A."/>
            <person name="Sato A."/>
            <person name="Lyhne E.K."/>
            <person name="Kogle M.E."/>
            <person name="Wiebenga A."/>
            <person name="Kun R.S."/>
            <person name="Lubbers R.J."/>
            <person name="Makela M.R."/>
            <person name="Barry K."/>
            <person name="Chovatia M."/>
            <person name="Clum A."/>
            <person name="Daum C."/>
            <person name="Haridas S."/>
            <person name="He G."/>
            <person name="LaButti K."/>
            <person name="Lipzen A."/>
            <person name="Mondo S."/>
            <person name="Riley R."/>
            <person name="Salamov A."/>
            <person name="Simmons B.A."/>
            <person name="Magnuson J.K."/>
            <person name="Henrissat B."/>
            <person name="Mortensen U.H."/>
            <person name="Larsen T.O."/>
            <person name="Devries R.P."/>
            <person name="Grigoriev I.V."/>
            <person name="Machida M."/>
            <person name="Baker S.E."/>
            <person name="Andersen M.R."/>
        </authorList>
    </citation>
    <scope>NUCLEOTIDE SEQUENCE [LARGE SCALE GENOMIC DNA]</scope>
    <source>
        <strain evidence="8 9">CBS 117626</strain>
    </source>
</reference>
<dbReference type="PANTHER" id="PTHR12363">
    <property type="entry name" value="TRANSPORTIN 3 AND IMPORTIN 13"/>
    <property type="match status" value="1"/>
</dbReference>
<dbReference type="InterPro" id="IPR018306">
    <property type="entry name" value="Phage_T5_Orf172_DNA-bd"/>
</dbReference>
<dbReference type="GO" id="GO:0005737">
    <property type="term" value="C:cytoplasm"/>
    <property type="evidence" value="ECO:0007669"/>
    <property type="project" value="TreeGrafter"/>
</dbReference>
<dbReference type="InterPro" id="IPR011989">
    <property type="entry name" value="ARM-like"/>
</dbReference>
<evidence type="ECO:0000256" key="5">
    <source>
        <dbReference type="ARBA" id="ARBA00023242"/>
    </source>
</evidence>
<evidence type="ECO:0000313" key="9">
    <source>
        <dbReference type="Proteomes" id="UP000326950"/>
    </source>
</evidence>
<name>A0A5N6USZ6_ASPTM</name>
<evidence type="ECO:0000256" key="1">
    <source>
        <dbReference type="ARBA" id="ARBA00004123"/>
    </source>
</evidence>
<dbReference type="InterPro" id="IPR051345">
    <property type="entry name" value="Importin_beta-like_NTR"/>
</dbReference>
<feature type="domain" description="Bacteriophage T5 Orf172 DNA-binding" evidence="7">
    <location>
        <begin position="1200"/>
        <end position="1311"/>
    </location>
</feature>
<dbReference type="GO" id="GO:0031267">
    <property type="term" value="F:small GTPase binding"/>
    <property type="evidence" value="ECO:0007669"/>
    <property type="project" value="InterPro"/>
</dbReference>
<dbReference type="InterPro" id="IPR016024">
    <property type="entry name" value="ARM-type_fold"/>
</dbReference>
<evidence type="ECO:0000313" key="8">
    <source>
        <dbReference type="EMBL" id="KAE8161694.1"/>
    </source>
</evidence>
<keyword evidence="9" id="KW-1185">Reference proteome</keyword>
<keyword evidence="3" id="KW-0813">Transport</keyword>
<feature type="compositionally biased region" description="Polar residues" evidence="6">
    <location>
        <begin position="1091"/>
        <end position="1112"/>
    </location>
</feature>
<evidence type="ECO:0000256" key="6">
    <source>
        <dbReference type="SAM" id="MobiDB-lite"/>
    </source>
</evidence>
<dbReference type="InterPro" id="IPR001494">
    <property type="entry name" value="Importin-beta_N"/>
</dbReference>
<dbReference type="InterPro" id="IPR057942">
    <property type="entry name" value="TPR_TNPO3_IPO13_3rd"/>
</dbReference>
<gene>
    <name evidence="8" type="ORF">BDV40DRAFT_289068</name>
</gene>
<dbReference type="GO" id="GO:0005634">
    <property type="term" value="C:nucleus"/>
    <property type="evidence" value="ECO:0007669"/>
    <property type="project" value="UniProtKB-SubCell"/>
</dbReference>
<comment type="subcellular location">
    <subcellularLocation>
        <location evidence="1">Nucleus</location>
    </subcellularLocation>
</comment>
<keyword evidence="4" id="KW-0653">Protein transport</keyword>
<feature type="region of interest" description="Disordered" evidence="6">
    <location>
        <begin position="1083"/>
        <end position="1136"/>
    </location>
</feature>
<dbReference type="Pfam" id="PF24140">
    <property type="entry name" value="TPR_TNPO3_IPO13_3rd"/>
    <property type="match status" value="1"/>
</dbReference>
<evidence type="ECO:0000256" key="3">
    <source>
        <dbReference type="ARBA" id="ARBA00022448"/>
    </source>
</evidence>
<feature type="region of interest" description="Disordered" evidence="6">
    <location>
        <begin position="1312"/>
        <end position="1362"/>
    </location>
</feature>
<evidence type="ECO:0000256" key="2">
    <source>
        <dbReference type="ARBA" id="ARBA00007991"/>
    </source>
</evidence>
<feature type="compositionally biased region" description="Polar residues" evidence="6">
    <location>
        <begin position="1119"/>
        <end position="1129"/>
    </location>
</feature>
<evidence type="ECO:0000256" key="4">
    <source>
        <dbReference type="ARBA" id="ARBA00022927"/>
    </source>
</evidence>
<comment type="similarity">
    <text evidence="2">Belongs to the importin beta family.</text>
</comment>
<organism evidence="8 9">
    <name type="scientific">Aspergillus tamarii</name>
    <dbReference type="NCBI Taxonomy" id="41984"/>
    <lineage>
        <taxon>Eukaryota</taxon>
        <taxon>Fungi</taxon>
        <taxon>Dikarya</taxon>
        <taxon>Ascomycota</taxon>
        <taxon>Pezizomycotina</taxon>
        <taxon>Eurotiomycetes</taxon>
        <taxon>Eurotiomycetidae</taxon>
        <taxon>Eurotiales</taxon>
        <taxon>Aspergillaceae</taxon>
        <taxon>Aspergillus</taxon>
        <taxon>Aspergillus subgen. Circumdati</taxon>
    </lineage>
</organism>
<dbReference type="Gene3D" id="1.25.10.10">
    <property type="entry name" value="Leucine-rich Repeat Variant"/>
    <property type="match status" value="1"/>
</dbReference>
<evidence type="ECO:0000259" key="7">
    <source>
        <dbReference type="SMART" id="SM00974"/>
    </source>
</evidence>
<feature type="compositionally biased region" description="Low complexity" evidence="6">
    <location>
        <begin position="1342"/>
        <end position="1362"/>
    </location>
</feature>
<sequence>MSVDVPGQSSDVQVLINEARTLVSQLYDPANTGNPAKIKAIQEHLQILQKGPQAWLIANDLLSDESTDLRFFGALTFTVKINQDWQQLNDDEARELLGRLIDHYVLLVNGGERPLVIRKLASSLATIFLKPNAPWNHALWNLAASLANGKHLSEEQCQSFGLQDAVLPAMSERQVVSLLYFSNILAEEINRWSPESRRNGDSNRASENIKHAFLLVEFVLRHMLQQESSGHSISDGAPGIEALNSYQSWVLVRNALQLRDTIRATQLAPATGYVIQSLKVPSLRKTAMQVLVELIDWRDSIFSQEHVSSILEYIISDLGTAHIASIMDADFEDENMTFLELLLAYATLKQRELLIQPLNPDHEKVLALLHTLFNAPGYAAVDDSASPLALEWWTEVADDLQEIYLDTEEEGLDPAKHNLARAAMDCFEKLKYPSPEELQEWGDDDRSEFGAFRRDVCDFLLAIYPMLGVELVQVFQERAKASLVQQDWRTFEAAIFCMAQLSEAVDENQHADECLNAIFFCDEFAQLCTGDVAMIPDKPRQTLVDMLGKYQSYFERTHALLPRVLTFLFASLDVASCASVASKSISHLCKSCRNALAFELPAFMDQFERFRFKPTATASTMEKVLEGIAAIVQTLPTDNEKAQFLERILKFFQQQAELARDEASRGLVEPARCRDVTIIEAACDILKAGFTENSGPYVFPPMVTVNFVKSIPLGSAGTDIVMGTASAFLASHSAHPQRIREETVALIIHVYETFCWMHEKPEFYDPEVANSGIDFLTRLLPKYYPFLFTLTAVHQESNQPGTGHVDGAPQRPPILQAILNFTLLSLQGPEPLPLRSASQFWVGVLNLPYEEEAVQRALRDSIPALCRILASQVAGRCARSDLEHLCEVLRRLIFKQQGLARPHLAATLAGSGDCQTNQNQSPAVSPEERQRFLASLLAARGAKAQTSQLTRSFWVKCHIMPLFANSPEALANVTRTDSLDPATTCKGVTGSGRPCRRALADADEMYCWQHKDQAVPVSNGAINKPNASQPRSSIDTLMERLNIKDSQDNSNQYNSTQYRPFKTKKKTKRTICCCFEIIEEDEPLPPRPVRPSSQKRPQQMQQVPYSASQRPQSGGWVPSTLSPQASSALTEELTKPLSEKDEPGYIYIFWITPADQSSRSMPPPADVGSSLFSKHDDRGNNAIRKARDFNALTSKPTEFSPGSIRLKIGRANNVQRRMNEWTKQCGHHITLIRYYPYTPSSPGPSNGPALEVGRKVPYVHRVERLIHLELDDYRVRDMGKCSECGREHQEWFEIKAQKESIRGVDECIRRWKKRKTPQSLSSSSPSRSSFRLPPLSPSTTAPKIHLPTTKTTHPHPQTQNPKILVPITTGASTKTATQEYSATASDATITAPATNNPIGTHEQTKCATSKVAITGCACRKSKAVETEELAWRLTRKREVVRKNPGSFDWQVPDGLKRLV</sequence>
<protein>
    <submittedName>
        <fullName evidence="8">Armadillo-type protein</fullName>
    </submittedName>
</protein>
<dbReference type="SUPFAM" id="SSF48371">
    <property type="entry name" value="ARM repeat"/>
    <property type="match status" value="1"/>
</dbReference>
<dbReference type="OrthoDB" id="2016913at2759"/>
<accession>A0A5N6USZ6</accession>
<proteinExistence type="inferred from homology"/>
<dbReference type="SMART" id="SM00974">
    <property type="entry name" value="T5orf172"/>
    <property type="match status" value="1"/>
</dbReference>
<feature type="compositionally biased region" description="Low complexity" evidence="6">
    <location>
        <begin position="1319"/>
        <end position="1333"/>
    </location>
</feature>